<comment type="caution">
    <text evidence="3">The sequence shown here is derived from an EMBL/GenBank/DDBJ whole genome shotgun (WGS) entry which is preliminary data.</text>
</comment>
<dbReference type="InterPro" id="IPR036291">
    <property type="entry name" value="NAD(P)-bd_dom_sf"/>
</dbReference>
<sequence length="254" mass="27040">MSSYPQISLSGKVALITGGSSGIGRAIALKLSQAGAKIAILDIKECESLLDEIGRDKARFYRCDVTSADEVREVVRSVYEEFGRIDIVVNSAGVIVRKDAVETSEDEWDKVLNVNLKGPFLVSKYSIPYMIRGGGGSIVNVASGWGLKGGPRAVAYCASKGGLINMTRAMAIDHGKDGIRVNCVAPGDVDTPMLRSEAEQLGMNWEDFVREASNRPLARIGKPEDIANAVLFLVSDMASWITGATLVVDGGGTA</sequence>
<dbReference type="Pfam" id="PF13561">
    <property type="entry name" value="adh_short_C2"/>
    <property type="match status" value="1"/>
</dbReference>
<dbReference type="PRINTS" id="PR00081">
    <property type="entry name" value="GDHRDH"/>
</dbReference>
<dbReference type="FunFam" id="3.40.50.720:FF:000084">
    <property type="entry name" value="Short-chain dehydrogenase reductase"/>
    <property type="match status" value="1"/>
</dbReference>
<name>A0A3R9PQT6_9CREN</name>
<comment type="similarity">
    <text evidence="1">Belongs to the short-chain dehydrogenases/reductases (SDR) family.</text>
</comment>
<dbReference type="PRINTS" id="PR00080">
    <property type="entry name" value="SDRFAMILY"/>
</dbReference>
<dbReference type="PANTHER" id="PTHR24321:SF8">
    <property type="entry name" value="ESTRADIOL 17-BETA-DEHYDROGENASE 8-RELATED"/>
    <property type="match status" value="1"/>
</dbReference>
<protein>
    <submittedName>
        <fullName evidence="3">SDR family oxidoreductase</fullName>
    </submittedName>
</protein>
<dbReference type="AlphaFoldDB" id="A0A3R9PQT6"/>
<dbReference type="Proteomes" id="UP000278149">
    <property type="component" value="Unassembled WGS sequence"/>
</dbReference>
<dbReference type="EMBL" id="RCOR01000025">
    <property type="protein sequence ID" value="RSN68728.1"/>
    <property type="molecule type" value="Genomic_DNA"/>
</dbReference>
<dbReference type="NCBIfam" id="NF005559">
    <property type="entry name" value="PRK07231.1"/>
    <property type="match status" value="1"/>
</dbReference>
<keyword evidence="2" id="KW-0560">Oxidoreductase</keyword>
<dbReference type="CDD" id="cd05233">
    <property type="entry name" value="SDR_c"/>
    <property type="match status" value="1"/>
</dbReference>
<evidence type="ECO:0000313" key="3">
    <source>
        <dbReference type="EMBL" id="RSN68728.1"/>
    </source>
</evidence>
<reference evidence="3 4" key="1">
    <citation type="submission" date="2018-10" db="EMBL/GenBank/DDBJ databases">
        <title>Co-occurring genomic capacity for anaerobic methane metabolism and dissimilatory sulfite reduction discovered in the Korarchaeota.</title>
        <authorList>
            <person name="Mckay L.J."/>
            <person name="Dlakic M."/>
            <person name="Fields M.W."/>
            <person name="Delmont T.O."/>
            <person name="Eren A.M."/>
            <person name="Jay Z.J."/>
            <person name="Klingelsmith K.B."/>
            <person name="Rusch D.B."/>
            <person name="Inskeep W.P."/>
        </authorList>
    </citation>
    <scope>NUCLEOTIDE SEQUENCE [LARGE SCALE GENOMIC DNA]</scope>
    <source>
        <strain evidence="3 4">WS</strain>
    </source>
</reference>
<organism evidence="3 4">
    <name type="scientific">Candidatus Korarchaeum cryptofilum</name>
    <dbReference type="NCBI Taxonomy" id="498846"/>
    <lineage>
        <taxon>Archaea</taxon>
        <taxon>Thermoproteota</taxon>
        <taxon>Candidatus Korarchaeia</taxon>
        <taxon>Candidatus Korarchaeales</taxon>
        <taxon>Candidatus Korarchaeaceae</taxon>
        <taxon>Candidatus Korarchaeum</taxon>
    </lineage>
</organism>
<accession>A0A3R9PQT6</accession>
<dbReference type="RefSeq" id="WP_125741783.1">
    <property type="nucleotide sequence ID" value="NZ_RCOR01000025.1"/>
</dbReference>
<dbReference type="InterPro" id="IPR002347">
    <property type="entry name" value="SDR_fam"/>
</dbReference>
<evidence type="ECO:0000256" key="2">
    <source>
        <dbReference type="ARBA" id="ARBA00023002"/>
    </source>
</evidence>
<dbReference type="SUPFAM" id="SSF51735">
    <property type="entry name" value="NAD(P)-binding Rossmann-fold domains"/>
    <property type="match status" value="1"/>
</dbReference>
<gene>
    <name evidence="3" type="ORF">D9Q81_05260</name>
</gene>
<dbReference type="PROSITE" id="PS00061">
    <property type="entry name" value="ADH_SHORT"/>
    <property type="match status" value="1"/>
</dbReference>
<dbReference type="Gene3D" id="3.40.50.720">
    <property type="entry name" value="NAD(P)-binding Rossmann-like Domain"/>
    <property type="match status" value="1"/>
</dbReference>
<dbReference type="GO" id="GO:0016491">
    <property type="term" value="F:oxidoreductase activity"/>
    <property type="evidence" value="ECO:0007669"/>
    <property type="project" value="UniProtKB-KW"/>
</dbReference>
<proteinExistence type="inferred from homology"/>
<evidence type="ECO:0000313" key="4">
    <source>
        <dbReference type="Proteomes" id="UP000278149"/>
    </source>
</evidence>
<evidence type="ECO:0000256" key="1">
    <source>
        <dbReference type="ARBA" id="ARBA00006484"/>
    </source>
</evidence>
<dbReference type="PANTHER" id="PTHR24321">
    <property type="entry name" value="DEHYDROGENASES, SHORT CHAIN"/>
    <property type="match status" value="1"/>
</dbReference>
<dbReference type="NCBIfam" id="NF009466">
    <property type="entry name" value="PRK12826.1-2"/>
    <property type="match status" value="1"/>
</dbReference>
<dbReference type="InterPro" id="IPR020904">
    <property type="entry name" value="Sc_DH/Rdtase_CS"/>
</dbReference>